<evidence type="ECO:0000256" key="1">
    <source>
        <dbReference type="ARBA" id="ARBA00004167"/>
    </source>
</evidence>
<dbReference type="Pfam" id="PF00430">
    <property type="entry name" value="ATP-synt_B"/>
    <property type="match status" value="1"/>
</dbReference>
<dbReference type="CDD" id="cd06503">
    <property type="entry name" value="ATP-synt_Fo_b"/>
    <property type="match status" value="1"/>
</dbReference>
<dbReference type="GO" id="GO:0015986">
    <property type="term" value="P:proton motive force-driven ATP synthesis"/>
    <property type="evidence" value="ECO:0007669"/>
    <property type="project" value="InterPro"/>
</dbReference>
<reference evidence="12" key="1">
    <citation type="submission" date="2018-10" db="EMBL/GenBank/DDBJ databases">
        <authorList>
            <person name="Aoki K."/>
        </authorList>
    </citation>
    <scope>NUCLEOTIDE SEQUENCE</scope>
</reference>
<evidence type="ECO:0000256" key="10">
    <source>
        <dbReference type="SAM" id="Coils"/>
    </source>
</evidence>
<accession>A0A3B1E6S6</accession>
<name>A0A3B1E6S6_9ZZZZ</name>
<evidence type="ECO:0000313" key="12">
    <source>
        <dbReference type="EMBL" id="VAY86459.1"/>
    </source>
</evidence>
<dbReference type="InterPro" id="IPR002146">
    <property type="entry name" value="ATP_synth_b/b'su_bac/chlpt"/>
</dbReference>
<feature type="transmembrane region" description="Helical" evidence="11">
    <location>
        <begin position="28"/>
        <end position="47"/>
    </location>
</feature>
<evidence type="ECO:0000256" key="2">
    <source>
        <dbReference type="ARBA" id="ARBA00022448"/>
    </source>
</evidence>
<keyword evidence="5" id="KW-0375">Hydrogen ion transport</keyword>
<comment type="function">
    <text evidence="9">F(1)F(0) ATP synthase produces ATP from ADP in the presence of a proton or sodium gradient. F-type ATPases consist of two structural domains, F(1) containing the extramembraneous catalytic core and F(0) containing the membrane proton channel, linked together by a central stalk and a peripheral stalk. During catalysis, ATP synthesis in the catalytic domain of F(1) is coupled via a rotary mechanism of the central stalk subunits to proton translocation.</text>
</comment>
<dbReference type="EC" id="3.6.3.14" evidence="12"/>
<evidence type="ECO:0000256" key="11">
    <source>
        <dbReference type="SAM" id="Phobius"/>
    </source>
</evidence>
<evidence type="ECO:0000256" key="8">
    <source>
        <dbReference type="ARBA" id="ARBA00023136"/>
    </source>
</evidence>
<organism evidence="12">
    <name type="scientific">hydrothermal vent metagenome</name>
    <dbReference type="NCBI Taxonomy" id="652676"/>
    <lineage>
        <taxon>unclassified sequences</taxon>
        <taxon>metagenomes</taxon>
        <taxon>ecological metagenomes</taxon>
    </lineage>
</organism>
<dbReference type="AlphaFoldDB" id="A0A3B1E6S6"/>
<dbReference type="HAMAP" id="MF_01398">
    <property type="entry name" value="ATP_synth_b_bprime"/>
    <property type="match status" value="1"/>
</dbReference>
<dbReference type="GO" id="GO:0015078">
    <property type="term" value="F:proton transmembrane transporter activity"/>
    <property type="evidence" value="ECO:0007669"/>
    <property type="project" value="InterPro"/>
</dbReference>
<dbReference type="EMBL" id="UOYO01000013">
    <property type="protein sequence ID" value="VAY86459.1"/>
    <property type="molecule type" value="Genomic_DNA"/>
</dbReference>
<sequence length="171" mass="19434">MKKMLFILLFCIAPLSLLANNTAVETDIFQRSINFIIFIAILYYLLAKRIKIFFRDRTNSIQGELDKAQQILQESALKAEEATIKLENAKKLANEIIEMANVDVKSIKNSIKKTLEHDIDHLVKSFDNKKDLEIKKAKKEVVTEVLDELLSADSIAISQDELANIITKKVA</sequence>
<proteinExistence type="inferred from homology"/>
<dbReference type="GO" id="GO:0045259">
    <property type="term" value="C:proton-transporting ATP synthase complex"/>
    <property type="evidence" value="ECO:0007669"/>
    <property type="project" value="UniProtKB-KW"/>
</dbReference>
<keyword evidence="4 11" id="KW-0812">Transmembrane</keyword>
<dbReference type="GO" id="GO:0016787">
    <property type="term" value="F:hydrolase activity"/>
    <property type="evidence" value="ECO:0007669"/>
    <property type="project" value="UniProtKB-KW"/>
</dbReference>
<keyword evidence="7" id="KW-0406">Ion transport</keyword>
<evidence type="ECO:0000256" key="4">
    <source>
        <dbReference type="ARBA" id="ARBA00022692"/>
    </source>
</evidence>
<protein>
    <submittedName>
        <fullName evidence="12">ATP synthase F0 sector subunit b</fullName>
        <ecNumber evidence="12">3.6.3.14</ecNumber>
    </submittedName>
</protein>
<evidence type="ECO:0000256" key="9">
    <source>
        <dbReference type="ARBA" id="ARBA00025198"/>
    </source>
</evidence>
<feature type="coiled-coil region" evidence="10">
    <location>
        <begin position="65"/>
        <end position="99"/>
    </location>
</feature>
<evidence type="ECO:0000256" key="7">
    <source>
        <dbReference type="ARBA" id="ARBA00023065"/>
    </source>
</evidence>
<evidence type="ECO:0000256" key="5">
    <source>
        <dbReference type="ARBA" id="ARBA00022781"/>
    </source>
</evidence>
<keyword evidence="12" id="KW-0378">Hydrolase</keyword>
<keyword evidence="10" id="KW-0175">Coiled coil</keyword>
<keyword evidence="3" id="KW-0138">CF(0)</keyword>
<comment type="subcellular location">
    <subcellularLocation>
        <location evidence="1">Membrane</location>
        <topology evidence="1">Single-pass membrane protein</topology>
    </subcellularLocation>
</comment>
<keyword evidence="8 11" id="KW-0472">Membrane</keyword>
<evidence type="ECO:0000256" key="3">
    <source>
        <dbReference type="ARBA" id="ARBA00022547"/>
    </source>
</evidence>
<keyword evidence="2" id="KW-0813">Transport</keyword>
<gene>
    <name evidence="12" type="ORF">MNB_ARC-1_144</name>
</gene>
<evidence type="ECO:0000256" key="6">
    <source>
        <dbReference type="ARBA" id="ARBA00022989"/>
    </source>
</evidence>
<keyword evidence="6 11" id="KW-1133">Transmembrane helix</keyword>